<comment type="caution">
    <text evidence="1">The sequence shown here is derived from an EMBL/GenBank/DDBJ whole genome shotgun (WGS) entry which is preliminary data.</text>
</comment>
<dbReference type="Proteomes" id="UP000282184">
    <property type="component" value="Unassembled WGS sequence"/>
</dbReference>
<dbReference type="EMBL" id="RXOF01000019">
    <property type="protein sequence ID" value="RTQ45593.1"/>
    <property type="molecule type" value="Genomic_DNA"/>
</dbReference>
<dbReference type="RefSeq" id="WP_126695791.1">
    <property type="nucleotide sequence ID" value="NZ_RXOF01000019.1"/>
</dbReference>
<proteinExistence type="predicted"/>
<sequence length="516" mass="55668">MTDPTAWPQLLRLALLGTRQGSGPVPALPELPAPPDAPAEAQLLHAAGALGLMRKAGYLAPTVTAAAPAPAGPETLPALGKTGTDALRQLLDGQYPELLPGYLQALARHGRRVPHRLLVALLELAATRPELREPAAAVLGTRGAWLAALNPAWTALLAASAADAASWDTGTPAQRRDYLAALLRRDPARARELLAAALPQEPARNQAVLLAALQQPNPADEALLTPYLASKSKEVRRAVVPLLARLPCSALAERLWQRAQPYLNLKTPLLGADKLEVTLPEAWDAGWLADGIEQKDARYTGEKAAWLGQLLALVPPQRWAAHWQVGPDKLLQLAAAGEWSDLLLGAWREALHLHRAADWALAYLGLQLANPKVVLLPAEVVTELLPPTEVHALLLRELPNQPRLGQPEAAWEPLLLTAPGPWPAALTERALRLIENTLTVSGTAPRYSLHYRLQALLRHMQGAVPPEQYARCAEVLNALREVEPSLNYAFNHLLDALQFREQLAGTFTEPPAPDGG</sequence>
<evidence type="ECO:0000313" key="1">
    <source>
        <dbReference type="EMBL" id="RTQ45593.1"/>
    </source>
</evidence>
<name>A0A3S0K1B5_9BACT</name>
<dbReference type="Pfam" id="PF18944">
    <property type="entry name" value="DUF5691"/>
    <property type="match status" value="1"/>
</dbReference>
<gene>
    <name evidence="1" type="ORF">EJV47_24170</name>
</gene>
<accession>A0A3S0K1B5</accession>
<dbReference type="InterPro" id="IPR043746">
    <property type="entry name" value="DUF5691"/>
</dbReference>
<dbReference type="AlphaFoldDB" id="A0A3S0K1B5"/>
<evidence type="ECO:0000313" key="2">
    <source>
        <dbReference type="Proteomes" id="UP000282184"/>
    </source>
</evidence>
<reference evidence="1 2" key="1">
    <citation type="submission" date="2018-12" db="EMBL/GenBank/DDBJ databases">
        <title>Hymenobacter gummosus sp. nov., isolated from a spring.</title>
        <authorList>
            <person name="Nie L."/>
        </authorList>
    </citation>
    <scope>NUCLEOTIDE SEQUENCE [LARGE SCALE GENOMIC DNA]</scope>
    <source>
        <strain evidence="1 2">KCTC 52166</strain>
    </source>
</reference>
<dbReference type="OrthoDB" id="262508at2"/>
<keyword evidence="2" id="KW-1185">Reference proteome</keyword>
<organism evidence="1 2">
    <name type="scientific">Hymenobacter gummosus</name>
    <dbReference type="NCBI Taxonomy" id="1776032"/>
    <lineage>
        <taxon>Bacteria</taxon>
        <taxon>Pseudomonadati</taxon>
        <taxon>Bacteroidota</taxon>
        <taxon>Cytophagia</taxon>
        <taxon>Cytophagales</taxon>
        <taxon>Hymenobacteraceae</taxon>
        <taxon>Hymenobacter</taxon>
    </lineage>
</organism>
<protein>
    <submittedName>
        <fullName evidence="1">Uncharacterized protein</fullName>
    </submittedName>
</protein>